<dbReference type="Proteomes" id="UP000320176">
    <property type="component" value="Unassembled WGS sequence"/>
</dbReference>
<organism evidence="2 3">
    <name type="scientific">Stieleria varia</name>
    <dbReference type="NCBI Taxonomy" id="2528005"/>
    <lineage>
        <taxon>Bacteria</taxon>
        <taxon>Pseudomonadati</taxon>
        <taxon>Planctomycetota</taxon>
        <taxon>Planctomycetia</taxon>
        <taxon>Pirellulales</taxon>
        <taxon>Pirellulaceae</taxon>
        <taxon>Stieleria</taxon>
    </lineage>
</organism>
<evidence type="ECO:0000313" key="2">
    <source>
        <dbReference type="EMBL" id="TWU07608.1"/>
    </source>
</evidence>
<feature type="compositionally biased region" description="Basic residues" evidence="1">
    <location>
        <begin position="118"/>
        <end position="134"/>
    </location>
</feature>
<protein>
    <submittedName>
        <fullName evidence="2">Uncharacterized protein</fullName>
    </submittedName>
</protein>
<accession>A0A5C6B6M8</accession>
<proteinExistence type="predicted"/>
<evidence type="ECO:0000313" key="3">
    <source>
        <dbReference type="Proteomes" id="UP000320176"/>
    </source>
</evidence>
<name>A0A5C6B6M8_9BACT</name>
<comment type="caution">
    <text evidence="2">The sequence shown here is derived from an EMBL/GenBank/DDBJ whole genome shotgun (WGS) entry which is preliminary data.</text>
</comment>
<feature type="region of interest" description="Disordered" evidence="1">
    <location>
        <begin position="97"/>
        <end position="165"/>
    </location>
</feature>
<keyword evidence="3" id="KW-1185">Reference proteome</keyword>
<dbReference type="AlphaFoldDB" id="A0A5C6B6M8"/>
<dbReference type="EMBL" id="SJPN01000001">
    <property type="protein sequence ID" value="TWU07608.1"/>
    <property type="molecule type" value="Genomic_DNA"/>
</dbReference>
<sequence length="165" mass="18858">MIKSVLHPKSASLLKQRIDTTSGKSLPGFTLAKHFLIIGKRDQQVSMIRHHDRLRERISKAKGEEADNACLTPVRKSPFKHGEVSRWIKKVELFHRPNLADPPTTNQSTATVLDRSHRAERRRSRRSGRVKPSRRCLDWRRLQPSRRPPTEQASSSEAGCCGHLD</sequence>
<evidence type="ECO:0000256" key="1">
    <source>
        <dbReference type="SAM" id="MobiDB-lite"/>
    </source>
</evidence>
<reference evidence="2 3" key="1">
    <citation type="submission" date="2019-02" db="EMBL/GenBank/DDBJ databases">
        <title>Deep-cultivation of Planctomycetes and their phenomic and genomic characterization uncovers novel biology.</title>
        <authorList>
            <person name="Wiegand S."/>
            <person name="Jogler M."/>
            <person name="Boedeker C."/>
            <person name="Pinto D."/>
            <person name="Vollmers J."/>
            <person name="Rivas-Marin E."/>
            <person name="Kohn T."/>
            <person name="Peeters S.H."/>
            <person name="Heuer A."/>
            <person name="Rast P."/>
            <person name="Oberbeckmann S."/>
            <person name="Bunk B."/>
            <person name="Jeske O."/>
            <person name="Meyerdierks A."/>
            <person name="Storesund J.E."/>
            <person name="Kallscheuer N."/>
            <person name="Luecker S."/>
            <person name="Lage O.M."/>
            <person name="Pohl T."/>
            <person name="Merkel B.J."/>
            <person name="Hornburger P."/>
            <person name="Mueller R.-W."/>
            <person name="Bruemmer F."/>
            <person name="Labrenz M."/>
            <person name="Spormann A.M."/>
            <person name="Op Den Camp H."/>
            <person name="Overmann J."/>
            <person name="Amann R."/>
            <person name="Jetten M.S.M."/>
            <person name="Mascher T."/>
            <person name="Medema M.H."/>
            <person name="Devos D.P."/>
            <person name="Kaster A.-K."/>
            <person name="Ovreas L."/>
            <person name="Rohde M."/>
            <person name="Galperin M.Y."/>
            <person name="Jogler C."/>
        </authorList>
    </citation>
    <scope>NUCLEOTIDE SEQUENCE [LARGE SCALE GENOMIC DNA]</scope>
    <source>
        <strain evidence="2 3">Pla52n</strain>
    </source>
</reference>
<gene>
    <name evidence="2" type="ORF">Pla52n_01810</name>
</gene>